<dbReference type="RefSeq" id="XP_056771785.1">
    <property type="nucleotide sequence ID" value="XM_056904018.1"/>
</dbReference>
<gene>
    <name evidence="1" type="ORF">N7458_000624</name>
</gene>
<evidence type="ECO:0000313" key="1">
    <source>
        <dbReference type="EMBL" id="KAJ5464938.1"/>
    </source>
</evidence>
<protein>
    <submittedName>
        <fullName evidence="1">Uncharacterized protein</fullName>
    </submittedName>
</protein>
<organism evidence="1 2">
    <name type="scientific">Penicillium daleae</name>
    <dbReference type="NCBI Taxonomy" id="63821"/>
    <lineage>
        <taxon>Eukaryota</taxon>
        <taxon>Fungi</taxon>
        <taxon>Dikarya</taxon>
        <taxon>Ascomycota</taxon>
        <taxon>Pezizomycotina</taxon>
        <taxon>Eurotiomycetes</taxon>
        <taxon>Eurotiomycetidae</taxon>
        <taxon>Eurotiales</taxon>
        <taxon>Aspergillaceae</taxon>
        <taxon>Penicillium</taxon>
    </lineage>
</organism>
<dbReference type="GeneID" id="81594261"/>
<sequence length="469" mass="53557">MLELTFDPQLSAQLHNKILHHAWVGAGRDPALMPSTTWWEESSPVPFDIASRLNPNLICFLRLAKMTTPDPKISLFCFLKSLQVSHQLHSLLPGTPRADRFIYLYRATGAYDEEDVGIVSVLVLSLSQYDAFTDSDARFDQKTELAAYVAHQYDIYHMFNQPWAWKPLQDILQAYLEMIEEEKVQASTDEADEEDITPRFFPWRYHQYTHRDVIKATQALTRLLDAIEQRLAQPRATEYLASTRALDIQLPYSHAILDEATIPASTFIRIFLSEIPPRTLRFRYIAPGIKLQSSAEFITQPWKQPPGHGYGHSVPCLLFRGDQSISLSYKPVYYPDPEDSLQGVPIGLYISPTGVGSPTTFGNSCRLLLPFNIGARHYARYSNGEQLHEDNPWDKTPKDTAHELYQPGSHSGFLERHEVQLHKVLLNWAERVEAGDWEVNADGVAGGIDKFEEADTLESWRKYQIPLAW</sequence>
<evidence type="ECO:0000313" key="2">
    <source>
        <dbReference type="Proteomes" id="UP001213681"/>
    </source>
</evidence>
<proteinExistence type="predicted"/>
<dbReference type="EMBL" id="JAPVEA010000001">
    <property type="protein sequence ID" value="KAJ5464938.1"/>
    <property type="molecule type" value="Genomic_DNA"/>
</dbReference>
<dbReference type="AlphaFoldDB" id="A0AAD6G7K2"/>
<name>A0AAD6G7K2_9EURO</name>
<reference evidence="1" key="2">
    <citation type="journal article" date="2023" name="IMA Fungus">
        <title>Comparative genomic study of the Penicillium genus elucidates a diverse pangenome and 15 lateral gene transfer events.</title>
        <authorList>
            <person name="Petersen C."/>
            <person name="Sorensen T."/>
            <person name="Nielsen M.R."/>
            <person name="Sondergaard T.E."/>
            <person name="Sorensen J.L."/>
            <person name="Fitzpatrick D.A."/>
            <person name="Frisvad J.C."/>
            <person name="Nielsen K.L."/>
        </authorList>
    </citation>
    <scope>NUCLEOTIDE SEQUENCE</scope>
    <source>
        <strain evidence="1">IBT 16125</strain>
    </source>
</reference>
<keyword evidence="2" id="KW-1185">Reference proteome</keyword>
<accession>A0AAD6G7K2</accession>
<dbReference type="Proteomes" id="UP001213681">
    <property type="component" value="Unassembled WGS sequence"/>
</dbReference>
<reference evidence="1" key="1">
    <citation type="submission" date="2022-12" db="EMBL/GenBank/DDBJ databases">
        <authorList>
            <person name="Petersen C."/>
        </authorList>
    </citation>
    <scope>NUCLEOTIDE SEQUENCE</scope>
    <source>
        <strain evidence="1">IBT 16125</strain>
    </source>
</reference>
<comment type="caution">
    <text evidence="1">The sequence shown here is derived from an EMBL/GenBank/DDBJ whole genome shotgun (WGS) entry which is preliminary data.</text>
</comment>